<dbReference type="Proteomes" id="UP000004259">
    <property type="component" value="Unassembled WGS sequence"/>
</dbReference>
<feature type="chain" id="PRO_5038979310" evidence="2">
    <location>
        <begin position="22"/>
        <end position="239"/>
    </location>
</feature>
<evidence type="ECO:0000256" key="1">
    <source>
        <dbReference type="SAM" id="MobiDB-lite"/>
    </source>
</evidence>
<dbReference type="PANTHER" id="PTHR39201">
    <property type="entry name" value="EXPORTED PROTEIN-RELATED"/>
    <property type="match status" value="1"/>
</dbReference>
<dbReference type="Pfam" id="PF12682">
    <property type="entry name" value="Flavodoxin_4"/>
    <property type="match status" value="1"/>
</dbReference>
<dbReference type="STRING" id="246199.CUS_5665"/>
<dbReference type="Gene3D" id="3.40.50.360">
    <property type="match status" value="1"/>
</dbReference>
<comment type="caution">
    <text evidence="4">The sequence shown here is derived from an EMBL/GenBank/DDBJ whole genome shotgun (WGS) entry which is preliminary data.</text>
</comment>
<dbReference type="GO" id="GO:0010181">
    <property type="term" value="F:FMN binding"/>
    <property type="evidence" value="ECO:0007669"/>
    <property type="project" value="InterPro"/>
</dbReference>
<dbReference type="EMBL" id="ADKM02000110">
    <property type="protein sequence ID" value="EGC02122.1"/>
    <property type="molecule type" value="Genomic_DNA"/>
</dbReference>
<dbReference type="eggNOG" id="COG0716">
    <property type="taxonomic scope" value="Bacteria"/>
</dbReference>
<dbReference type="InterPro" id="IPR029039">
    <property type="entry name" value="Flavoprotein-like_sf"/>
</dbReference>
<dbReference type="PANTHER" id="PTHR39201:SF1">
    <property type="entry name" value="FLAVODOXIN-LIKE DOMAIN-CONTAINING PROTEIN"/>
    <property type="match status" value="1"/>
</dbReference>
<dbReference type="InterPro" id="IPR008254">
    <property type="entry name" value="Flavodoxin/NO_synth"/>
</dbReference>
<keyword evidence="4" id="KW-0449">Lipoprotein</keyword>
<feature type="region of interest" description="Disordered" evidence="1">
    <location>
        <begin position="25"/>
        <end position="83"/>
    </location>
</feature>
<feature type="compositionally biased region" description="Low complexity" evidence="1">
    <location>
        <begin position="25"/>
        <end position="43"/>
    </location>
</feature>
<evidence type="ECO:0000259" key="3">
    <source>
        <dbReference type="Pfam" id="PF12682"/>
    </source>
</evidence>
<dbReference type="PROSITE" id="PS51257">
    <property type="entry name" value="PROKAR_LIPOPROTEIN"/>
    <property type="match status" value="1"/>
</dbReference>
<evidence type="ECO:0000313" key="5">
    <source>
        <dbReference type="Proteomes" id="UP000004259"/>
    </source>
</evidence>
<keyword evidence="2" id="KW-0732">Signal</keyword>
<feature type="domain" description="Flavodoxin-like" evidence="3">
    <location>
        <begin position="86"/>
        <end position="237"/>
    </location>
</feature>
<feature type="signal peptide" evidence="2">
    <location>
        <begin position="1"/>
        <end position="21"/>
    </location>
</feature>
<dbReference type="NCBIfam" id="NF005501">
    <property type="entry name" value="PRK07116.1"/>
    <property type="match status" value="1"/>
</dbReference>
<keyword evidence="5" id="KW-1185">Reference proteome</keyword>
<gene>
    <name evidence="4" type="ORF">CUS_5665</name>
</gene>
<organism evidence="4 5">
    <name type="scientific">Ruminococcus albus 8</name>
    <dbReference type="NCBI Taxonomy" id="246199"/>
    <lineage>
        <taxon>Bacteria</taxon>
        <taxon>Bacillati</taxon>
        <taxon>Bacillota</taxon>
        <taxon>Clostridia</taxon>
        <taxon>Eubacteriales</taxon>
        <taxon>Oscillospiraceae</taxon>
        <taxon>Ruminococcus</taxon>
    </lineage>
</organism>
<accession>E9SF09</accession>
<evidence type="ECO:0000256" key="2">
    <source>
        <dbReference type="SAM" id="SignalP"/>
    </source>
</evidence>
<dbReference type="AlphaFoldDB" id="E9SF09"/>
<dbReference type="RefSeq" id="WP_002851477.1">
    <property type="nucleotide sequence ID" value="NZ_ADKM02000110.1"/>
</dbReference>
<reference evidence="4 5" key="1">
    <citation type="submission" date="2011-02" db="EMBL/GenBank/DDBJ databases">
        <authorList>
            <person name="Nelson K.E."/>
            <person name="Sutton G."/>
            <person name="Torralba M."/>
            <person name="Durkin S."/>
            <person name="Harkins D."/>
            <person name="Montgomery R."/>
            <person name="Ziemer C."/>
            <person name="Klaassens E."/>
            <person name="Ocuiv P."/>
            <person name="Morrison M."/>
        </authorList>
    </citation>
    <scope>NUCLEOTIDE SEQUENCE [LARGE SCALE GENOMIC DNA]</scope>
    <source>
        <strain evidence="4 5">8</strain>
    </source>
</reference>
<feature type="compositionally biased region" description="Low complexity" evidence="1">
    <location>
        <begin position="60"/>
        <end position="70"/>
    </location>
</feature>
<name>E9SF09_RUMAL</name>
<dbReference type="SUPFAM" id="SSF52218">
    <property type="entry name" value="Flavoproteins"/>
    <property type="match status" value="1"/>
</dbReference>
<dbReference type="GO" id="GO:0016651">
    <property type="term" value="F:oxidoreductase activity, acting on NAD(P)H"/>
    <property type="evidence" value="ECO:0007669"/>
    <property type="project" value="UniProtKB-ARBA"/>
</dbReference>
<protein>
    <submittedName>
        <fullName evidence="4">Putative lipoprotein</fullName>
    </submittedName>
</protein>
<sequence>MKKFFLPILAAVCMVGLTACGNTDSADNSAASASAEKSAAEQSVGEEESAEKSETEQTADDAAAAGQAEENSPETNAENDSDKDTIVVYFSATGTTKGVAERIASVTDADIFELSAAEPYSDADLDWNDKNSRTTLEMNDPDVRPAIANDTVDLDGYETVYIGYPIWWGEAPRIMSTFVEAHDFDGKTVIPFCTSGGSSIGRSGENLASQAGGGNWLAGGRLDANISESELQDWINDMN</sequence>
<proteinExistence type="predicted"/>
<evidence type="ECO:0000313" key="4">
    <source>
        <dbReference type="EMBL" id="EGC02122.1"/>
    </source>
</evidence>